<evidence type="ECO:0000313" key="9">
    <source>
        <dbReference type="Proteomes" id="UP000249046"/>
    </source>
</evidence>
<accession>A0A2W5M1E9</accession>
<evidence type="ECO:0000256" key="5">
    <source>
        <dbReference type="ARBA" id="ARBA00022691"/>
    </source>
</evidence>
<comment type="catalytic activity">
    <reaction evidence="6">
        <text>adenosine(1618) in 23S rRNA + S-adenosyl-L-methionine = N(6)-methyladenosine(1618) in 23S rRNA + S-adenosyl-L-homocysteine + H(+)</text>
        <dbReference type="Rhea" id="RHEA:16497"/>
        <dbReference type="Rhea" id="RHEA-COMP:10229"/>
        <dbReference type="Rhea" id="RHEA-COMP:10231"/>
        <dbReference type="ChEBI" id="CHEBI:15378"/>
        <dbReference type="ChEBI" id="CHEBI:57856"/>
        <dbReference type="ChEBI" id="CHEBI:59789"/>
        <dbReference type="ChEBI" id="CHEBI:74411"/>
        <dbReference type="ChEBI" id="CHEBI:74449"/>
        <dbReference type="EC" id="2.1.1.181"/>
    </reaction>
</comment>
<evidence type="ECO:0000256" key="2">
    <source>
        <dbReference type="ARBA" id="ARBA00022552"/>
    </source>
</evidence>
<evidence type="ECO:0000256" key="7">
    <source>
        <dbReference type="SAM" id="MobiDB-lite"/>
    </source>
</evidence>
<name>A0A2W5M1E9_9GAMM</name>
<feature type="region of interest" description="Disordered" evidence="7">
    <location>
        <begin position="1"/>
        <end position="26"/>
    </location>
</feature>
<dbReference type="SUPFAM" id="SSF53335">
    <property type="entry name" value="S-adenosyl-L-methionine-dependent methyltransferases"/>
    <property type="match status" value="1"/>
</dbReference>
<sequence length="325" mass="35555">MRSPPRRPPGARSGHVQPTLHPRNRHSGRYNFARLTRACAALKPFLLRTPDGDTSIDFGDAGAVRALNRALLAADYGIAHWDLPDGYLCPPIPGRADYLHGLADLLAENEGGTAPRGPAIRVLDVGVGASCIYPLLGHADYGWCFVGTEVDATALQAARTIVQANGLGEAIELRRQPARDRLFAGVVLADERFDLTMCNPPFHASAAAAAAGSRRKWRNLDRAPPRGDGRPALNFGGRATELWCPGGEVAFVGRMIEESAGFRTQVRWFSSLVAKSEHRAALHRRLRQAGARDVREVPMAQGSKQSRFIAWTFLDAEQQRTWRAR</sequence>
<gene>
    <name evidence="6" type="primary">rlmF</name>
    <name evidence="8" type="ORF">DI564_14805</name>
</gene>
<evidence type="ECO:0000256" key="4">
    <source>
        <dbReference type="ARBA" id="ARBA00022679"/>
    </source>
</evidence>
<dbReference type="PIRSF" id="PIRSF029038">
    <property type="entry name" value="Mtase_YbiN_prd"/>
    <property type="match status" value="1"/>
</dbReference>
<dbReference type="AlphaFoldDB" id="A0A2W5M1E9"/>
<dbReference type="HAMAP" id="MF_01848">
    <property type="entry name" value="23SrRNA_methyltr_F"/>
    <property type="match status" value="1"/>
</dbReference>
<comment type="function">
    <text evidence="6">Specifically methylates the adenine in position 1618 of 23S rRNA.</text>
</comment>
<evidence type="ECO:0000256" key="1">
    <source>
        <dbReference type="ARBA" id="ARBA00022490"/>
    </source>
</evidence>
<evidence type="ECO:0000256" key="6">
    <source>
        <dbReference type="HAMAP-Rule" id="MF_01848"/>
    </source>
</evidence>
<dbReference type="EC" id="2.1.1.181" evidence="6"/>
<dbReference type="GO" id="GO:0005737">
    <property type="term" value="C:cytoplasm"/>
    <property type="evidence" value="ECO:0007669"/>
    <property type="project" value="UniProtKB-SubCell"/>
</dbReference>
<keyword evidence="5 6" id="KW-0949">S-adenosyl-L-methionine</keyword>
<dbReference type="NCBIfam" id="NF008725">
    <property type="entry name" value="PRK11727.1"/>
    <property type="match status" value="1"/>
</dbReference>
<dbReference type="EMBL" id="QFPO01000017">
    <property type="protein sequence ID" value="PZQ11173.1"/>
    <property type="molecule type" value="Genomic_DNA"/>
</dbReference>
<keyword evidence="4 6" id="KW-0808">Transferase</keyword>
<dbReference type="Proteomes" id="UP000249046">
    <property type="component" value="Unassembled WGS sequence"/>
</dbReference>
<dbReference type="InterPro" id="IPR010286">
    <property type="entry name" value="METTL16/RlmF"/>
</dbReference>
<comment type="similarity">
    <text evidence="6">Belongs to the methyltransferase superfamily. METTL16/RlmF family.</text>
</comment>
<evidence type="ECO:0000256" key="3">
    <source>
        <dbReference type="ARBA" id="ARBA00022603"/>
    </source>
</evidence>
<proteinExistence type="inferred from homology"/>
<keyword evidence="1 6" id="KW-0963">Cytoplasm</keyword>
<dbReference type="GO" id="GO:0070475">
    <property type="term" value="P:rRNA base methylation"/>
    <property type="evidence" value="ECO:0007669"/>
    <property type="project" value="TreeGrafter"/>
</dbReference>
<keyword evidence="3 6" id="KW-0489">Methyltransferase</keyword>
<evidence type="ECO:0000313" key="8">
    <source>
        <dbReference type="EMBL" id="PZQ11173.1"/>
    </source>
</evidence>
<reference evidence="8 9" key="1">
    <citation type="submission" date="2017-08" db="EMBL/GenBank/DDBJ databases">
        <title>Infants hospitalized years apart are colonized by the same room-sourced microbial strains.</title>
        <authorList>
            <person name="Brooks B."/>
            <person name="Olm M.R."/>
            <person name="Firek B.A."/>
            <person name="Baker R."/>
            <person name="Thomas B.C."/>
            <person name="Morowitz M.J."/>
            <person name="Banfield J.F."/>
        </authorList>
    </citation>
    <scope>NUCLEOTIDE SEQUENCE [LARGE SCALE GENOMIC DNA]</scope>
    <source>
        <strain evidence="8">S2_005_003_R2_42</strain>
    </source>
</reference>
<dbReference type="GO" id="GO:0052907">
    <property type="term" value="F:23S rRNA (adenine(1618)-N(6))-methyltransferase activity"/>
    <property type="evidence" value="ECO:0007669"/>
    <property type="project" value="UniProtKB-EC"/>
</dbReference>
<dbReference type="Gene3D" id="3.40.50.150">
    <property type="entry name" value="Vaccinia Virus protein VP39"/>
    <property type="match status" value="1"/>
</dbReference>
<dbReference type="CDD" id="cd02440">
    <property type="entry name" value="AdoMet_MTases"/>
    <property type="match status" value="1"/>
</dbReference>
<dbReference type="InterPro" id="IPR029063">
    <property type="entry name" value="SAM-dependent_MTases_sf"/>
</dbReference>
<dbReference type="PANTHER" id="PTHR13393">
    <property type="entry name" value="SAM-DEPENDENT METHYLTRANSFERASE"/>
    <property type="match status" value="1"/>
</dbReference>
<comment type="subcellular location">
    <subcellularLocation>
        <location evidence="6">Cytoplasm</location>
    </subcellularLocation>
</comment>
<dbReference type="InterPro" id="IPR016909">
    <property type="entry name" value="rRNA_lsu_MeTfrase_F"/>
</dbReference>
<organism evidence="8 9">
    <name type="scientific">Rhodanobacter denitrificans</name>
    <dbReference type="NCBI Taxonomy" id="666685"/>
    <lineage>
        <taxon>Bacteria</taxon>
        <taxon>Pseudomonadati</taxon>
        <taxon>Pseudomonadota</taxon>
        <taxon>Gammaproteobacteria</taxon>
        <taxon>Lysobacterales</taxon>
        <taxon>Rhodanobacteraceae</taxon>
        <taxon>Rhodanobacter</taxon>
    </lineage>
</organism>
<protein>
    <recommendedName>
        <fullName evidence="6">Ribosomal RNA large subunit methyltransferase F</fullName>
        <ecNumber evidence="6">2.1.1.181</ecNumber>
    </recommendedName>
    <alternativeName>
        <fullName evidence="6">23S rRNA mA1618 methyltransferase</fullName>
    </alternativeName>
    <alternativeName>
        <fullName evidence="6">rRNA adenine N-6-methyltransferase</fullName>
    </alternativeName>
</protein>
<dbReference type="Pfam" id="PF05971">
    <property type="entry name" value="Methyltransf_10"/>
    <property type="match status" value="1"/>
</dbReference>
<dbReference type="PANTHER" id="PTHR13393:SF0">
    <property type="entry name" value="RNA N6-ADENOSINE-METHYLTRANSFERASE METTL16"/>
    <property type="match status" value="1"/>
</dbReference>
<comment type="caution">
    <text evidence="8">The sequence shown here is derived from an EMBL/GenBank/DDBJ whole genome shotgun (WGS) entry which is preliminary data.</text>
</comment>
<keyword evidence="2 6" id="KW-0698">rRNA processing</keyword>